<evidence type="ECO:0000256" key="2">
    <source>
        <dbReference type="ARBA" id="ARBA00022801"/>
    </source>
</evidence>
<dbReference type="EC" id="3.2.1.21" evidence="5"/>
<gene>
    <name evidence="5" type="ORF">NJ75_02287</name>
</gene>
<dbReference type="GO" id="GO:0008422">
    <property type="term" value="F:beta-glucosidase activity"/>
    <property type="evidence" value="ECO:0007669"/>
    <property type="project" value="UniProtKB-EC"/>
</dbReference>
<comment type="similarity">
    <text evidence="1">Belongs to the glycosyl hydrolase 3 family.</text>
</comment>
<feature type="chain" id="PRO_5002140787" evidence="3">
    <location>
        <begin position="24"/>
        <end position="739"/>
    </location>
</feature>
<dbReference type="SUPFAM" id="SSF52279">
    <property type="entry name" value="Beta-D-glucan exohydrolase, C-terminal domain"/>
    <property type="match status" value="1"/>
</dbReference>
<dbReference type="Pfam" id="PF01915">
    <property type="entry name" value="Glyco_hydro_3_C"/>
    <property type="match status" value="1"/>
</dbReference>
<dbReference type="PROSITE" id="PS51257">
    <property type="entry name" value="PROKAR_LIPOPROTEIN"/>
    <property type="match status" value="1"/>
</dbReference>
<evidence type="ECO:0000259" key="4">
    <source>
        <dbReference type="SMART" id="SM01217"/>
    </source>
</evidence>
<dbReference type="InterPro" id="IPR013783">
    <property type="entry name" value="Ig-like_fold"/>
</dbReference>
<comment type="caution">
    <text evidence="5">The sequence shown here is derived from an EMBL/GenBank/DDBJ whole genome shotgun (WGS) entry which is preliminary data.</text>
</comment>
<dbReference type="PATRIC" id="fig|48936.3.peg.2299"/>
<reference evidence="5 6" key="1">
    <citation type="submission" date="2014-10" db="EMBL/GenBank/DDBJ databases">
        <title>Draft genome sequence of Novosphingobium subterraneum DSM 12447.</title>
        <authorList>
            <person name="Gan H.M."/>
            <person name="Gan H.Y."/>
            <person name="Savka M.A."/>
        </authorList>
    </citation>
    <scope>NUCLEOTIDE SEQUENCE [LARGE SCALE GENOMIC DNA]</scope>
    <source>
        <strain evidence="5 6">DSM 12447</strain>
    </source>
</reference>
<dbReference type="InterPro" id="IPR002772">
    <property type="entry name" value="Glyco_hydro_3_C"/>
</dbReference>
<dbReference type="SUPFAM" id="SSF51445">
    <property type="entry name" value="(Trans)glycosidases"/>
    <property type="match status" value="1"/>
</dbReference>
<dbReference type="InterPro" id="IPR001764">
    <property type="entry name" value="Glyco_hydro_3_N"/>
</dbReference>
<evidence type="ECO:0000256" key="3">
    <source>
        <dbReference type="SAM" id="SignalP"/>
    </source>
</evidence>
<dbReference type="InterPro" id="IPR036881">
    <property type="entry name" value="Glyco_hydro_3_C_sf"/>
</dbReference>
<dbReference type="GO" id="GO:0005975">
    <property type="term" value="P:carbohydrate metabolic process"/>
    <property type="evidence" value="ECO:0007669"/>
    <property type="project" value="InterPro"/>
</dbReference>
<dbReference type="InterPro" id="IPR017853">
    <property type="entry name" value="GH"/>
</dbReference>
<evidence type="ECO:0000313" key="5">
    <source>
        <dbReference type="EMBL" id="KHS46026.1"/>
    </source>
</evidence>
<dbReference type="PANTHER" id="PTHR42715">
    <property type="entry name" value="BETA-GLUCOSIDASE"/>
    <property type="match status" value="1"/>
</dbReference>
<accession>A0A0B8ZIH2</accession>
<dbReference type="InterPro" id="IPR026891">
    <property type="entry name" value="Fn3-like"/>
</dbReference>
<dbReference type="RefSeq" id="WP_039334501.1">
    <property type="nucleotide sequence ID" value="NZ_JRVC01000010.1"/>
</dbReference>
<dbReference type="Gene3D" id="3.20.20.300">
    <property type="entry name" value="Glycoside hydrolase, family 3, N-terminal domain"/>
    <property type="match status" value="1"/>
</dbReference>
<proteinExistence type="inferred from homology"/>
<dbReference type="Pfam" id="PF00933">
    <property type="entry name" value="Glyco_hydro_3"/>
    <property type="match status" value="1"/>
</dbReference>
<dbReference type="InterPro" id="IPR050288">
    <property type="entry name" value="Cellulose_deg_GH3"/>
</dbReference>
<evidence type="ECO:0000313" key="6">
    <source>
        <dbReference type="Proteomes" id="UP000031338"/>
    </source>
</evidence>
<keyword evidence="5" id="KW-0326">Glycosidase</keyword>
<keyword evidence="3" id="KW-0732">Signal</keyword>
<dbReference type="EMBL" id="JRVC01000010">
    <property type="protein sequence ID" value="KHS46026.1"/>
    <property type="molecule type" value="Genomic_DNA"/>
</dbReference>
<dbReference type="Gene3D" id="2.60.40.10">
    <property type="entry name" value="Immunoglobulins"/>
    <property type="match status" value="1"/>
</dbReference>
<dbReference type="Pfam" id="PF14310">
    <property type="entry name" value="Fn3-like"/>
    <property type="match status" value="1"/>
</dbReference>
<sequence length="739" mass="78147">MKPAARLSCSAAMLALGCVQTQANPVQASRDTAEARAEQALSQMTLEEKIQLLHGTMPLFIPVPKRAPGMPVGAGVIAGIERLGIPPQYATDASLGVSNIMDMRKGDVATALPSGLSLASTWNPALVREGGRMIGSEAVAKGFNVMLAGGVNLVRDPRAGRNFEYLGEDPLLGGVLVGAQIEGVQANGIIATIKHFALNNQEIGRSSASVEMDEAAMRESDLLAFQIGMERGNPGSVMCSYNKVGGTYACENRFLLTDVLRREWGFKGYVMSDWGAVHSAEALLAGLDQQSGEMLDRKRWFSTELKPKLADGSIPISAVDTAAKRILWAIYAKGVDKTVIAPRAIDYARNGEVALQAAREGTVLLRNEGGILPLAASVRSIVVIGGKADLGVPSGGGSSQVVPVGGFRAVEKIESGPAATFARRAWGGTPPLEALRRTFGKAQVTYVDGSDAKVAADAAQAADVAVVFATKFATEAEDQPDLALDGRQDALIDAVASANPRTVVVLETGNPVTMPWLAKVPAVLAAWYPGQRGGDAIAEILSGKTNPSGRLPVTFPVSVDQLPNPVLPGSDLPPPSKEDKATYGLQTNSPPFTITYPEGSDAGYRWFDRKGEKPLFAFGHGLSYTTFRYSALRAKAGRTVSVSFTVTNSGAREGADVPQVYVTLPGKARRLIGWDKPVLKPGESMTVTITADPRLLASFDVARQRWVVKPGRVKIEVARSAGDRVLATQVSLAAQTIKP</sequence>
<dbReference type="PANTHER" id="PTHR42715:SF10">
    <property type="entry name" value="BETA-GLUCOSIDASE"/>
    <property type="match status" value="1"/>
</dbReference>
<dbReference type="PRINTS" id="PR00133">
    <property type="entry name" value="GLHYDRLASE3"/>
</dbReference>
<dbReference type="Gene3D" id="3.40.50.1700">
    <property type="entry name" value="Glycoside hydrolase family 3 C-terminal domain"/>
    <property type="match status" value="1"/>
</dbReference>
<dbReference type="AlphaFoldDB" id="A0A0B8ZIH2"/>
<dbReference type="SMART" id="SM01217">
    <property type="entry name" value="Fn3_like"/>
    <property type="match status" value="1"/>
</dbReference>
<dbReference type="STRING" id="48936.NJ75_02287"/>
<evidence type="ECO:0000256" key="1">
    <source>
        <dbReference type="ARBA" id="ARBA00005336"/>
    </source>
</evidence>
<feature type="domain" description="Fibronectin type III-like" evidence="4">
    <location>
        <begin position="656"/>
        <end position="721"/>
    </location>
</feature>
<keyword evidence="2 5" id="KW-0378">Hydrolase</keyword>
<organism evidence="5 6">
    <name type="scientific">Novosphingobium subterraneum</name>
    <dbReference type="NCBI Taxonomy" id="48936"/>
    <lineage>
        <taxon>Bacteria</taxon>
        <taxon>Pseudomonadati</taxon>
        <taxon>Pseudomonadota</taxon>
        <taxon>Alphaproteobacteria</taxon>
        <taxon>Sphingomonadales</taxon>
        <taxon>Sphingomonadaceae</taxon>
        <taxon>Novosphingobium</taxon>
    </lineage>
</organism>
<protein>
    <submittedName>
        <fullName evidence="5">Beta-glucosidase</fullName>
        <ecNumber evidence="5">3.2.1.21</ecNumber>
    </submittedName>
</protein>
<dbReference type="Proteomes" id="UP000031338">
    <property type="component" value="Unassembled WGS sequence"/>
</dbReference>
<dbReference type="InterPro" id="IPR036962">
    <property type="entry name" value="Glyco_hydro_3_N_sf"/>
</dbReference>
<name>A0A0B8ZIH2_9SPHN</name>
<feature type="signal peptide" evidence="3">
    <location>
        <begin position="1"/>
        <end position="23"/>
    </location>
</feature>
<keyword evidence="6" id="KW-1185">Reference proteome</keyword>